<dbReference type="Pfam" id="PF00675">
    <property type="entry name" value="Peptidase_M16"/>
    <property type="match status" value="1"/>
</dbReference>
<evidence type="ECO:0000256" key="1">
    <source>
        <dbReference type="ARBA" id="ARBA00007261"/>
    </source>
</evidence>
<dbReference type="EMBL" id="JBHUPB010000011">
    <property type="protein sequence ID" value="MFD2969011.1"/>
    <property type="molecule type" value="Genomic_DNA"/>
</dbReference>
<dbReference type="InterPro" id="IPR007863">
    <property type="entry name" value="Peptidase_M16_C"/>
</dbReference>
<organism evidence="8 9">
    <name type="scientific">Sphingobacterium bambusae</name>
    <dbReference type="NCBI Taxonomy" id="662858"/>
    <lineage>
        <taxon>Bacteria</taxon>
        <taxon>Pseudomonadati</taxon>
        <taxon>Bacteroidota</taxon>
        <taxon>Sphingobacteriia</taxon>
        <taxon>Sphingobacteriales</taxon>
        <taxon>Sphingobacteriaceae</taxon>
        <taxon>Sphingobacterium</taxon>
    </lineage>
</organism>
<evidence type="ECO:0000313" key="8">
    <source>
        <dbReference type="EMBL" id="MFD2969011.1"/>
    </source>
</evidence>
<keyword evidence="3" id="KW-0378">Hydrolase</keyword>
<feature type="domain" description="Peptidase M16 N-terminal" evidence="6">
    <location>
        <begin position="14"/>
        <end position="129"/>
    </location>
</feature>
<keyword evidence="4" id="KW-0862">Zinc</keyword>
<comment type="similarity">
    <text evidence="1">Belongs to the peptidase M16 family.</text>
</comment>
<accession>A0ABW6BLX7</accession>
<name>A0ABW6BLX7_9SPHI</name>
<proteinExistence type="inferred from homology"/>
<evidence type="ECO:0000259" key="6">
    <source>
        <dbReference type="Pfam" id="PF00675"/>
    </source>
</evidence>
<evidence type="ECO:0000256" key="4">
    <source>
        <dbReference type="ARBA" id="ARBA00022833"/>
    </source>
</evidence>
<comment type="caution">
    <text evidence="8">The sequence shown here is derived from an EMBL/GenBank/DDBJ whole genome shotgun (WGS) entry which is preliminary data.</text>
</comment>
<evidence type="ECO:0000256" key="5">
    <source>
        <dbReference type="ARBA" id="ARBA00023049"/>
    </source>
</evidence>
<protein>
    <submittedName>
        <fullName evidence="8">Pitrilysin family protein</fullName>
    </submittedName>
</protein>
<keyword evidence="2" id="KW-0645">Protease</keyword>
<evidence type="ECO:0000313" key="9">
    <source>
        <dbReference type="Proteomes" id="UP001597525"/>
    </source>
</evidence>
<dbReference type="Gene3D" id="3.30.830.10">
    <property type="entry name" value="Metalloenzyme, LuxS/M16 peptidase-like"/>
    <property type="match status" value="2"/>
</dbReference>
<keyword evidence="5" id="KW-0482">Metalloprotease</keyword>
<evidence type="ECO:0000259" key="7">
    <source>
        <dbReference type="Pfam" id="PF05193"/>
    </source>
</evidence>
<dbReference type="Proteomes" id="UP001597525">
    <property type="component" value="Unassembled WGS sequence"/>
</dbReference>
<dbReference type="RefSeq" id="WP_320184500.1">
    <property type="nucleotide sequence ID" value="NZ_CP138332.1"/>
</dbReference>
<dbReference type="InterPro" id="IPR011765">
    <property type="entry name" value="Pept_M16_N"/>
</dbReference>
<dbReference type="PANTHER" id="PTHR43690">
    <property type="entry name" value="NARDILYSIN"/>
    <property type="match status" value="1"/>
</dbReference>
<dbReference type="Pfam" id="PF05193">
    <property type="entry name" value="Peptidase_M16_C"/>
    <property type="match status" value="1"/>
</dbReference>
<dbReference type="InterPro" id="IPR011249">
    <property type="entry name" value="Metalloenz_LuxS/M16"/>
</dbReference>
<feature type="domain" description="Peptidase M16 C-terminal" evidence="7">
    <location>
        <begin position="169"/>
        <end position="344"/>
    </location>
</feature>
<evidence type="ECO:0000256" key="2">
    <source>
        <dbReference type="ARBA" id="ARBA00022670"/>
    </source>
</evidence>
<keyword evidence="9" id="KW-1185">Reference proteome</keyword>
<sequence length="417" mass="47318">MIDYKRFTLDNGLRVIVHEDAATAMACVNILYDVGARDESPDKTGFAHLFEHLMFGGSVNIPNFDSPLQEVGGENNAFTSNDITNYYITLPAENVETAFWLESDRMLSLAFSEHSLEVQRSVVIEEFKQRYLNQPYGDVWLKLRPLAYKVHPYSWATIGKSLSHIEDASMEDVRAFFDQHYVPNNAIMVVTGNVDTDQIKMLAEKWFGDIPAKPRMSRSLPTEPPQTEARREEVEADVPVDSLYIAFHGVDRLHADYPVMDLLSDILSRGSSSRLYRALVKDQPLFSEVNAYVMGSVDNNLFVIEGKPLPQVSLKEAEQQLWNQLHLLSNELVGDLELQKVKNKIESTMVFAELSILDKAMNLAFYEALGDANLYNLEVDKYLAVSRADLQRVARQVFVKENSSTLIYHAKEVSHVE</sequence>
<reference evidence="9" key="1">
    <citation type="journal article" date="2019" name="Int. J. Syst. Evol. Microbiol.">
        <title>The Global Catalogue of Microorganisms (GCM) 10K type strain sequencing project: providing services to taxonomists for standard genome sequencing and annotation.</title>
        <authorList>
            <consortium name="The Broad Institute Genomics Platform"/>
            <consortium name="The Broad Institute Genome Sequencing Center for Infectious Disease"/>
            <person name="Wu L."/>
            <person name="Ma J."/>
        </authorList>
    </citation>
    <scope>NUCLEOTIDE SEQUENCE [LARGE SCALE GENOMIC DNA]</scope>
    <source>
        <strain evidence="9">KCTC 22814</strain>
    </source>
</reference>
<dbReference type="InterPro" id="IPR050626">
    <property type="entry name" value="Peptidase_M16"/>
</dbReference>
<dbReference type="SUPFAM" id="SSF63411">
    <property type="entry name" value="LuxS/MPP-like metallohydrolase"/>
    <property type="match status" value="2"/>
</dbReference>
<evidence type="ECO:0000256" key="3">
    <source>
        <dbReference type="ARBA" id="ARBA00022801"/>
    </source>
</evidence>
<gene>
    <name evidence="8" type="ORF">ACFS7Y_16580</name>
</gene>
<dbReference type="PANTHER" id="PTHR43690:SF17">
    <property type="entry name" value="PROTEIN YHJJ"/>
    <property type="match status" value="1"/>
</dbReference>